<dbReference type="Pfam" id="PF03929">
    <property type="entry name" value="PepSY_TM"/>
    <property type="match status" value="1"/>
</dbReference>
<dbReference type="OrthoDB" id="9776609at2"/>
<dbReference type="EMBL" id="CP014782">
    <property type="protein sequence ID" value="AQS39009.1"/>
    <property type="molecule type" value="Genomic_DNA"/>
</dbReference>
<keyword evidence="2" id="KW-0472">Membrane</keyword>
<protein>
    <submittedName>
        <fullName evidence="3">Putative iron-regulated membrane protein</fullName>
    </submittedName>
</protein>
<organism evidence="3 4">
    <name type="scientific">Shewanella psychrophila</name>
    <dbReference type="NCBI Taxonomy" id="225848"/>
    <lineage>
        <taxon>Bacteria</taxon>
        <taxon>Pseudomonadati</taxon>
        <taxon>Pseudomonadota</taxon>
        <taxon>Gammaproteobacteria</taxon>
        <taxon>Alteromonadales</taxon>
        <taxon>Shewanellaceae</taxon>
        <taxon>Shewanella</taxon>
    </lineage>
</organism>
<keyword evidence="4" id="KW-1185">Reference proteome</keyword>
<feature type="transmembrane region" description="Helical" evidence="2">
    <location>
        <begin position="147"/>
        <end position="168"/>
    </location>
</feature>
<feature type="transmembrane region" description="Helical" evidence="2">
    <location>
        <begin position="447"/>
        <end position="469"/>
    </location>
</feature>
<feature type="transmembrane region" description="Helical" evidence="2">
    <location>
        <begin position="389"/>
        <end position="407"/>
    </location>
</feature>
<dbReference type="KEGG" id="spsw:Sps_03894"/>
<feature type="transmembrane region" description="Helical" evidence="2">
    <location>
        <begin position="481"/>
        <end position="506"/>
    </location>
</feature>
<feature type="transmembrane region" description="Helical" evidence="2">
    <location>
        <begin position="189"/>
        <end position="222"/>
    </location>
</feature>
<feature type="transmembrane region" description="Helical" evidence="2">
    <location>
        <begin position="348"/>
        <end position="368"/>
    </location>
</feature>
<evidence type="ECO:0000256" key="2">
    <source>
        <dbReference type="SAM" id="Phobius"/>
    </source>
</evidence>
<evidence type="ECO:0000256" key="1">
    <source>
        <dbReference type="SAM" id="MobiDB-lite"/>
    </source>
</evidence>
<sequence length="546" mass="60563">MNKNFLKHLTQAHSWLGLIISGLLFIVFFMGAISLFRSEIYLWSVLPHHTPAQGEVLSPSEVMTLAIKDRPFNAKEHLTLVSPIAEMPFYKVYVDIVLPEDATTDIDYVSLLMDPVSGEIVANIDDFYLADFIYQLHYNLNIPNGGYIIGFVTLFLFFALVSGIFIHARKLIRQFFLYRTQEGKRDQWLTMHNVIGVMTLPFTLMYAITGLIFNLVIIYQIAFALVLYKGDQQALLNDAGYTQQMPEWLDTPLNTSAEVDTLVAQHIEAFGQPPRVIRAYNFGDSSALLHIFGSEDGKFVSPVEQVFALDGGETLFSRAPETPNTMTTGRIVLATLHFGDYAGTDLRLIYLLLGMGVCVLIVSGNLLWVEKRLQQRQASAKSIALVNSMTLGSTMGVILATAMAFLFERILPLGVAGRDELMMTSFVVSLGLYLVLAWFVSDKRKMLFISLIATAFILLTTILADWVLFHEQITTALNAGFLAVAGVQVGLAITVILFVTVAFSLFSKQNLDVYDSDPTASSGSDVDADISLESNGNLADEPLIQR</sequence>
<dbReference type="InterPro" id="IPR005625">
    <property type="entry name" value="PepSY-ass_TM"/>
</dbReference>
<dbReference type="STRING" id="225848.Sps_03894"/>
<accession>A0A1S6HU49</accession>
<proteinExistence type="predicted"/>
<feature type="region of interest" description="Disordered" evidence="1">
    <location>
        <begin position="520"/>
        <end position="546"/>
    </location>
</feature>
<keyword evidence="2" id="KW-0812">Transmembrane</keyword>
<dbReference type="RefSeq" id="WP_077753975.1">
    <property type="nucleotide sequence ID" value="NZ_CP014782.1"/>
</dbReference>
<evidence type="ECO:0000313" key="3">
    <source>
        <dbReference type="EMBL" id="AQS39009.1"/>
    </source>
</evidence>
<dbReference type="Proteomes" id="UP000189545">
    <property type="component" value="Chromosome"/>
</dbReference>
<reference evidence="3 4" key="1">
    <citation type="submission" date="2016-03" db="EMBL/GenBank/DDBJ databases">
        <title>Complete genome sequence of Shewanella psychrophila WP2, a deep sea bacterium isolated from west Pacific sediment.</title>
        <authorList>
            <person name="Xu G."/>
            <person name="Jian H."/>
        </authorList>
    </citation>
    <scope>NUCLEOTIDE SEQUENCE [LARGE SCALE GENOMIC DNA]</scope>
    <source>
        <strain evidence="3 4">WP2</strain>
    </source>
</reference>
<gene>
    <name evidence="3" type="ORF">Sps_03894</name>
</gene>
<evidence type="ECO:0000313" key="4">
    <source>
        <dbReference type="Proteomes" id="UP000189545"/>
    </source>
</evidence>
<feature type="transmembrane region" description="Helical" evidence="2">
    <location>
        <begin position="422"/>
        <end position="440"/>
    </location>
</feature>
<name>A0A1S6HU49_9GAMM</name>
<dbReference type="AlphaFoldDB" id="A0A1S6HU49"/>
<dbReference type="PANTHER" id="PTHR34219:SF4">
    <property type="entry name" value="PEPSY DOMAIN-CONTAINING PROTEIN"/>
    <property type="match status" value="1"/>
</dbReference>
<keyword evidence="2" id="KW-1133">Transmembrane helix</keyword>
<feature type="transmembrane region" description="Helical" evidence="2">
    <location>
        <begin position="12"/>
        <end position="36"/>
    </location>
</feature>
<dbReference type="PANTHER" id="PTHR34219">
    <property type="entry name" value="IRON-REGULATED INNER MEMBRANE PROTEIN-RELATED"/>
    <property type="match status" value="1"/>
</dbReference>